<dbReference type="PANTHER" id="PTHR11699">
    <property type="entry name" value="ALDEHYDE DEHYDROGENASE-RELATED"/>
    <property type="match status" value="1"/>
</dbReference>
<evidence type="ECO:0000259" key="4">
    <source>
        <dbReference type="Pfam" id="PF00171"/>
    </source>
</evidence>
<evidence type="ECO:0000256" key="3">
    <source>
        <dbReference type="ARBA" id="ARBA00023002"/>
    </source>
</evidence>
<comment type="subunit">
    <text evidence="2">Homotetramer.</text>
</comment>
<dbReference type="InterPro" id="IPR016162">
    <property type="entry name" value="Ald_DH_N"/>
</dbReference>
<keyword evidence="6" id="KW-1185">Reference proteome</keyword>
<feature type="domain" description="Aldehyde dehydrogenase" evidence="4">
    <location>
        <begin position="13"/>
        <end position="479"/>
    </location>
</feature>
<dbReference type="InterPro" id="IPR016161">
    <property type="entry name" value="Ald_DH/histidinol_DH"/>
</dbReference>
<name>M0MQA2_9EURY</name>
<evidence type="ECO:0000313" key="5">
    <source>
        <dbReference type="EMBL" id="EMA46924.1"/>
    </source>
</evidence>
<dbReference type="OrthoDB" id="6342at2157"/>
<dbReference type="InParanoid" id="M0MQA2"/>
<dbReference type="GO" id="GO:0016620">
    <property type="term" value="F:oxidoreductase activity, acting on the aldehyde or oxo group of donors, NAD or NADP as acceptor"/>
    <property type="evidence" value="ECO:0007669"/>
    <property type="project" value="InterPro"/>
</dbReference>
<dbReference type="Pfam" id="PF00171">
    <property type="entry name" value="Aldedh"/>
    <property type="match status" value="1"/>
</dbReference>
<proteinExistence type="inferred from homology"/>
<evidence type="ECO:0000256" key="1">
    <source>
        <dbReference type="ARBA" id="ARBA00009986"/>
    </source>
</evidence>
<dbReference type="FunFam" id="3.40.605.10:FF:000007">
    <property type="entry name" value="NAD/NADP-dependent betaine aldehyde dehydrogenase"/>
    <property type="match status" value="1"/>
</dbReference>
<dbReference type="RefSeq" id="WP_006076380.1">
    <property type="nucleotide sequence ID" value="NZ_AOMD01000011.1"/>
</dbReference>
<sequence>MSTEYDNFVGGEWLPSDDGETFTVRNPAATDEIVSRYQRSTEEDVDAAVAAAAAAQPDWAAMPGPERGAILRRTGELLAERKQSLVTTLTTEEGKTTAEATPEVQRAIDIFHYYAEKARDFDGTVKAASGRDKTLHTRKEPMGVAALVTPWNYPIAIPAWKLAPALATGNAVVIKPASEAPSLVRAIVDCLDEAGLPAGVVNFLTGSGSEIGGPLVSHDDVDVVSFTGSTRVGTTVYEQSVADGKRAQCEMGGKNPAVVLPSADIDEAVEVVGAGAFGVTGQACTATSRAIVHEEVYEEFVAGIVDHAQEITVGDGLDGADMGPQVSESELDGTLQYINIAQDEGARLAAGGSRLDEGDHADGHYVEPTVFADVETGMRIAQEEVFGPVLAVIPVSDFDEAVSVANDSEYGLSASVLTDSLSEAERFSRQIETGVVKVNEKTTGLELHVPFGGVKQSSTNTYREQGDAGLEFFTTTKTIYTNF</sequence>
<comment type="similarity">
    <text evidence="1">Belongs to the aldehyde dehydrogenase family.</text>
</comment>
<dbReference type="SUPFAM" id="SSF53720">
    <property type="entry name" value="ALDH-like"/>
    <property type="match status" value="1"/>
</dbReference>
<dbReference type="EMBL" id="AOMD01000011">
    <property type="protein sequence ID" value="EMA46924.1"/>
    <property type="molecule type" value="Genomic_DNA"/>
</dbReference>
<gene>
    <name evidence="5" type="ORF">C449_02779</name>
</gene>
<dbReference type="InterPro" id="IPR016163">
    <property type="entry name" value="Ald_DH_C"/>
</dbReference>
<organism evidence="5 6">
    <name type="scientific">Halococcus saccharolyticus DSM 5350</name>
    <dbReference type="NCBI Taxonomy" id="1227455"/>
    <lineage>
        <taxon>Archaea</taxon>
        <taxon>Methanobacteriati</taxon>
        <taxon>Methanobacteriota</taxon>
        <taxon>Stenosarchaea group</taxon>
        <taxon>Halobacteria</taxon>
        <taxon>Halobacteriales</taxon>
        <taxon>Halococcaceae</taxon>
        <taxon>Halococcus</taxon>
    </lineage>
</organism>
<dbReference type="InterPro" id="IPR015590">
    <property type="entry name" value="Aldehyde_DH_dom"/>
</dbReference>
<dbReference type="STRING" id="1227455.C449_02779"/>
<dbReference type="FunFam" id="3.40.309.10:FF:000012">
    <property type="entry name" value="Betaine aldehyde dehydrogenase"/>
    <property type="match status" value="1"/>
</dbReference>
<comment type="caution">
    <text evidence="5">The sequence shown here is derived from an EMBL/GenBank/DDBJ whole genome shotgun (WGS) entry which is preliminary data.</text>
</comment>
<accession>M0MQA2</accession>
<dbReference type="FunCoup" id="M0MQA2">
    <property type="interactions" value="41"/>
</dbReference>
<dbReference type="PATRIC" id="fig|1227455.4.peg.566"/>
<evidence type="ECO:0000313" key="6">
    <source>
        <dbReference type="Proteomes" id="UP000011669"/>
    </source>
</evidence>
<reference evidence="5 6" key="1">
    <citation type="journal article" date="2014" name="PLoS Genet.">
        <title>Phylogenetically driven sequencing of extremely halophilic archaea reveals strategies for static and dynamic osmo-response.</title>
        <authorList>
            <person name="Becker E.A."/>
            <person name="Seitzer P.M."/>
            <person name="Tritt A."/>
            <person name="Larsen D."/>
            <person name="Krusor M."/>
            <person name="Yao A.I."/>
            <person name="Wu D."/>
            <person name="Madern D."/>
            <person name="Eisen J.A."/>
            <person name="Darling A.E."/>
            <person name="Facciotti M.T."/>
        </authorList>
    </citation>
    <scope>NUCLEOTIDE SEQUENCE [LARGE SCALE GENOMIC DNA]</scope>
    <source>
        <strain evidence="5 6">DSM 5350</strain>
    </source>
</reference>
<dbReference type="Proteomes" id="UP000011669">
    <property type="component" value="Unassembled WGS sequence"/>
</dbReference>
<dbReference type="Gene3D" id="3.40.309.10">
    <property type="entry name" value="Aldehyde Dehydrogenase, Chain A, domain 2"/>
    <property type="match status" value="1"/>
</dbReference>
<keyword evidence="3" id="KW-0560">Oxidoreductase</keyword>
<evidence type="ECO:0000256" key="2">
    <source>
        <dbReference type="ARBA" id="ARBA00011881"/>
    </source>
</evidence>
<protein>
    <submittedName>
        <fullName evidence="5">Aldehyde dehydrogenase</fullName>
    </submittedName>
</protein>
<dbReference type="Gene3D" id="3.40.605.10">
    <property type="entry name" value="Aldehyde Dehydrogenase, Chain A, domain 1"/>
    <property type="match status" value="1"/>
</dbReference>
<dbReference type="AlphaFoldDB" id="M0MQA2"/>